<organism evidence="1 2">
    <name type="scientific">Lacticaseibacillus mingshuiensis</name>
    <dbReference type="NCBI Taxonomy" id="2799574"/>
    <lineage>
        <taxon>Bacteria</taxon>
        <taxon>Bacillati</taxon>
        <taxon>Bacillota</taxon>
        <taxon>Bacilli</taxon>
        <taxon>Lactobacillales</taxon>
        <taxon>Lactobacillaceae</taxon>
        <taxon>Lacticaseibacillus</taxon>
    </lineage>
</organism>
<dbReference type="Proteomes" id="UP001597196">
    <property type="component" value="Unassembled WGS sequence"/>
</dbReference>
<evidence type="ECO:0000313" key="1">
    <source>
        <dbReference type="EMBL" id="MFD1430597.1"/>
    </source>
</evidence>
<reference evidence="2" key="1">
    <citation type="journal article" date="2019" name="Int. J. Syst. Evol. Microbiol.">
        <title>The Global Catalogue of Microorganisms (GCM) 10K type strain sequencing project: providing services to taxonomists for standard genome sequencing and annotation.</title>
        <authorList>
            <consortium name="The Broad Institute Genomics Platform"/>
            <consortium name="The Broad Institute Genome Sequencing Center for Infectious Disease"/>
            <person name="Wu L."/>
            <person name="Ma J."/>
        </authorList>
    </citation>
    <scope>NUCLEOTIDE SEQUENCE [LARGE SCALE GENOMIC DNA]</scope>
    <source>
        <strain evidence="2">CCM 8980</strain>
    </source>
</reference>
<accession>A0ABW4CI86</accession>
<dbReference type="RefSeq" id="WP_203628283.1">
    <property type="nucleotide sequence ID" value="NZ_BOLQ01000022.1"/>
</dbReference>
<keyword evidence="2" id="KW-1185">Reference proteome</keyword>
<proteinExistence type="predicted"/>
<dbReference type="EMBL" id="JBHTOC010000014">
    <property type="protein sequence ID" value="MFD1430597.1"/>
    <property type="molecule type" value="Genomic_DNA"/>
</dbReference>
<gene>
    <name evidence="1" type="ORF">ACFQ4P_10090</name>
</gene>
<name>A0ABW4CI86_9LACO</name>
<evidence type="ECO:0000313" key="2">
    <source>
        <dbReference type="Proteomes" id="UP001597196"/>
    </source>
</evidence>
<comment type="caution">
    <text evidence="1">The sequence shown here is derived from an EMBL/GenBank/DDBJ whole genome shotgun (WGS) entry which is preliminary data.</text>
</comment>
<protein>
    <submittedName>
        <fullName evidence="1">Uncharacterized protein</fullName>
    </submittedName>
</protein>
<sequence>MLNILIWIIAIVFSLWALTESPLMDWVDKKLANNKHTAKLLGYTEQDIAELNAKKAPAEATAGAKNFNNNIYPFSVARSGLERKAAK</sequence>